<keyword evidence="5" id="KW-0029">Amino-acid transport</keyword>
<proteinExistence type="inferred from homology"/>
<feature type="transmembrane region" description="Helical" evidence="9">
    <location>
        <begin position="262"/>
        <end position="281"/>
    </location>
</feature>
<reference evidence="12 13" key="1">
    <citation type="journal article" date="2019" name="Nat. Microbiol.">
        <title>Mediterranean grassland soil C-N compound turnover is dependent on rainfall and depth, and is mediated by genomically divergent microorganisms.</title>
        <authorList>
            <person name="Diamond S."/>
            <person name="Andeer P.F."/>
            <person name="Li Z."/>
            <person name="Crits-Christoph A."/>
            <person name="Burstein D."/>
            <person name="Anantharaman K."/>
            <person name="Lane K.R."/>
            <person name="Thomas B.C."/>
            <person name="Pan C."/>
            <person name="Northen T.R."/>
            <person name="Banfield J.F."/>
        </authorList>
    </citation>
    <scope>NUCLEOTIDE SEQUENCE [LARGE SCALE GENOMIC DNA]</scope>
    <source>
        <strain evidence="11">NP_1</strain>
        <strain evidence="10">NP_2</strain>
    </source>
</reference>
<evidence type="ECO:0000256" key="5">
    <source>
        <dbReference type="ARBA" id="ARBA00022970"/>
    </source>
</evidence>
<keyword evidence="7 9" id="KW-0472">Membrane</keyword>
<dbReference type="GO" id="GO:0005886">
    <property type="term" value="C:plasma membrane"/>
    <property type="evidence" value="ECO:0007669"/>
    <property type="project" value="UniProtKB-SubCell"/>
</dbReference>
<evidence type="ECO:0000313" key="10">
    <source>
        <dbReference type="EMBL" id="TMJ07877.1"/>
    </source>
</evidence>
<sequence length="285" mass="30221">MDFVLQAALNGVLLGLVYGLVALGLSLIWGVTDIVNLAHAEYLMLGMYATYWLWALAHIDPLYAIPLVVPAFFLFGYVTYRVLIRRILSAPMVSQIFATFGLLFFLRYSAFAAFGPNVRGIWGSRLEGSVPLGGLVLSLPKGAAALAALCTFAGLWLFLNRTRTGKALQATAQDHRVAQTLGIDTEQMFALSWGIGIGAVGVAAVFLSPFYQTSPAIGDAFLLLAFSSVVLGGFGTVSGALVGGLCIGLVENVLGALIAPTFKLLFVFVVFIAVLLVRPAGLVGK</sequence>
<evidence type="ECO:0000256" key="7">
    <source>
        <dbReference type="ARBA" id="ARBA00023136"/>
    </source>
</evidence>
<evidence type="ECO:0000256" key="1">
    <source>
        <dbReference type="ARBA" id="ARBA00004651"/>
    </source>
</evidence>
<name>A0A537LJM0_9BACT</name>
<keyword evidence="2" id="KW-0813">Transport</keyword>
<dbReference type="Pfam" id="PF02653">
    <property type="entry name" value="BPD_transp_2"/>
    <property type="match status" value="1"/>
</dbReference>
<gene>
    <name evidence="11" type="ORF">E6G98_01415</name>
    <name evidence="10" type="ORF">E6G99_05470</name>
</gene>
<dbReference type="PANTHER" id="PTHR11795">
    <property type="entry name" value="BRANCHED-CHAIN AMINO ACID TRANSPORT SYSTEM PERMEASE PROTEIN LIVH"/>
    <property type="match status" value="1"/>
</dbReference>
<dbReference type="GO" id="GO:0022857">
    <property type="term" value="F:transmembrane transporter activity"/>
    <property type="evidence" value="ECO:0007669"/>
    <property type="project" value="InterPro"/>
</dbReference>
<comment type="similarity">
    <text evidence="8">Belongs to the binding-protein-dependent transport system permease family. LivHM subfamily.</text>
</comment>
<dbReference type="EMBL" id="VBAI01000011">
    <property type="protein sequence ID" value="TMJ13141.1"/>
    <property type="molecule type" value="Genomic_DNA"/>
</dbReference>
<accession>A0A537LJM0</accession>
<comment type="caution">
    <text evidence="10">The sequence shown here is derived from an EMBL/GenBank/DDBJ whole genome shotgun (WGS) entry which is preliminary data.</text>
</comment>
<dbReference type="Proteomes" id="UP000315217">
    <property type="component" value="Unassembled WGS sequence"/>
</dbReference>
<feature type="transmembrane region" description="Helical" evidence="9">
    <location>
        <begin position="12"/>
        <end position="32"/>
    </location>
</feature>
<evidence type="ECO:0000256" key="3">
    <source>
        <dbReference type="ARBA" id="ARBA00022475"/>
    </source>
</evidence>
<evidence type="ECO:0000256" key="8">
    <source>
        <dbReference type="ARBA" id="ARBA00037998"/>
    </source>
</evidence>
<evidence type="ECO:0000313" key="13">
    <source>
        <dbReference type="Proteomes" id="UP000318661"/>
    </source>
</evidence>
<evidence type="ECO:0000256" key="9">
    <source>
        <dbReference type="SAM" id="Phobius"/>
    </source>
</evidence>
<keyword evidence="4 9" id="KW-0812">Transmembrane</keyword>
<evidence type="ECO:0000313" key="12">
    <source>
        <dbReference type="Proteomes" id="UP000315217"/>
    </source>
</evidence>
<evidence type="ECO:0000256" key="6">
    <source>
        <dbReference type="ARBA" id="ARBA00022989"/>
    </source>
</evidence>
<dbReference type="InterPro" id="IPR001851">
    <property type="entry name" value="ABC_transp_permease"/>
</dbReference>
<dbReference type="CDD" id="cd06582">
    <property type="entry name" value="TM_PBP1_LivH_like"/>
    <property type="match status" value="1"/>
</dbReference>
<dbReference type="PANTHER" id="PTHR11795:SF445">
    <property type="entry name" value="AMINO ACID ABC TRANSPORTER PERMEASE PROTEIN"/>
    <property type="match status" value="1"/>
</dbReference>
<dbReference type="AlphaFoldDB" id="A0A537LJM0"/>
<dbReference type="InterPro" id="IPR052157">
    <property type="entry name" value="BCAA_transport_permease"/>
</dbReference>
<evidence type="ECO:0000256" key="4">
    <source>
        <dbReference type="ARBA" id="ARBA00022692"/>
    </source>
</evidence>
<feature type="transmembrane region" description="Helical" evidence="9">
    <location>
        <begin position="223"/>
        <end position="250"/>
    </location>
</feature>
<evidence type="ECO:0000256" key="2">
    <source>
        <dbReference type="ARBA" id="ARBA00022448"/>
    </source>
</evidence>
<feature type="transmembrane region" description="Helical" evidence="9">
    <location>
        <begin position="189"/>
        <end position="211"/>
    </location>
</feature>
<dbReference type="GO" id="GO:0006865">
    <property type="term" value="P:amino acid transport"/>
    <property type="evidence" value="ECO:0007669"/>
    <property type="project" value="UniProtKB-KW"/>
</dbReference>
<protein>
    <submittedName>
        <fullName evidence="10">Branched-chain amino acid ABC transporter permease</fullName>
    </submittedName>
</protein>
<evidence type="ECO:0000313" key="11">
    <source>
        <dbReference type="EMBL" id="TMJ13141.1"/>
    </source>
</evidence>
<keyword evidence="3" id="KW-1003">Cell membrane</keyword>
<feature type="transmembrane region" description="Helical" evidence="9">
    <location>
        <begin position="96"/>
        <end position="115"/>
    </location>
</feature>
<organism evidence="10 13">
    <name type="scientific">Candidatus Segetimicrobium genomatis</name>
    <dbReference type="NCBI Taxonomy" id="2569760"/>
    <lineage>
        <taxon>Bacteria</taxon>
        <taxon>Bacillati</taxon>
        <taxon>Candidatus Sysuimicrobiota</taxon>
        <taxon>Candidatus Sysuimicrobiia</taxon>
        <taxon>Candidatus Sysuimicrobiales</taxon>
        <taxon>Candidatus Segetimicrobiaceae</taxon>
        <taxon>Candidatus Segetimicrobium</taxon>
    </lineage>
</organism>
<comment type="subcellular location">
    <subcellularLocation>
        <location evidence="1">Cell membrane</location>
        <topology evidence="1">Multi-pass membrane protein</topology>
    </subcellularLocation>
</comment>
<keyword evidence="6 9" id="KW-1133">Transmembrane helix</keyword>
<feature type="transmembrane region" description="Helical" evidence="9">
    <location>
        <begin position="63"/>
        <end position="84"/>
    </location>
</feature>
<dbReference type="EMBL" id="VBAJ01000145">
    <property type="protein sequence ID" value="TMJ07877.1"/>
    <property type="molecule type" value="Genomic_DNA"/>
</dbReference>
<dbReference type="Proteomes" id="UP000318661">
    <property type="component" value="Unassembled WGS sequence"/>
</dbReference>
<feature type="transmembrane region" description="Helical" evidence="9">
    <location>
        <begin position="135"/>
        <end position="159"/>
    </location>
</feature>